<comment type="caution">
    <text evidence="1">The sequence shown here is derived from an EMBL/GenBank/DDBJ whole genome shotgun (WGS) entry which is preliminary data.</text>
</comment>
<evidence type="ECO:0000313" key="1">
    <source>
        <dbReference type="EMBL" id="EAC0790485.1"/>
    </source>
</evidence>
<dbReference type="EMBL" id="AAAGSE010000094">
    <property type="protein sequence ID" value="EAC0790485.1"/>
    <property type="molecule type" value="Genomic_DNA"/>
</dbReference>
<name>A0A3Z6QU05_SALEB</name>
<reference evidence="1" key="1">
    <citation type="submission" date="2018-09" db="EMBL/GenBank/DDBJ databases">
        <authorList>
            <person name="Ashton P.M."/>
            <person name="Dallman T."/>
            <person name="Nair S."/>
            <person name="De Pinna E."/>
            <person name="Peters T."/>
            <person name="Grant K."/>
        </authorList>
    </citation>
    <scope>NUCLEOTIDE SEQUENCE [LARGE SCALE GENOMIC DNA]</scope>
    <source>
        <strain evidence="2">140692</strain>
        <strain evidence="1">412099</strain>
    </source>
</reference>
<accession>A0A3Z6QU05</accession>
<dbReference type="Proteomes" id="UP000839631">
    <property type="component" value="Unassembled WGS sequence"/>
</dbReference>
<organism evidence="1">
    <name type="scientific">Salmonella enterica subsp. enterica serovar Java</name>
    <dbReference type="NCBI Taxonomy" id="224729"/>
    <lineage>
        <taxon>Bacteria</taxon>
        <taxon>Pseudomonadati</taxon>
        <taxon>Pseudomonadota</taxon>
        <taxon>Gammaproteobacteria</taxon>
        <taxon>Enterobacterales</taxon>
        <taxon>Enterobacteriaceae</taxon>
        <taxon>Salmonella</taxon>
    </lineage>
</organism>
<evidence type="ECO:0000313" key="2">
    <source>
        <dbReference type="EMBL" id="EBY8640662.1"/>
    </source>
</evidence>
<dbReference type="AlphaFoldDB" id="A0A3Z6QU05"/>
<gene>
    <name evidence="1" type="ORF">D6K54_27940</name>
    <name evidence="2" type="ORF">D6S17_03580</name>
</gene>
<protein>
    <submittedName>
        <fullName evidence="1">Uncharacterized protein</fullName>
    </submittedName>
</protein>
<proteinExistence type="predicted"/>
<sequence length="136" mass="14621">MAIYIKSAPPPTPELPDIDITQLAGRFGGFPVGEMETIDDMDTAPVGPYVVRKGGEPGYPKGTQNIPPGAAPYGIVLTVSSAGAGVGGKRRITKPLPDNEFVYQLYFDTTLKLFVRSGSGKDGFSAWEKRTPMMKR</sequence>
<dbReference type="EMBL" id="AAHPHN010000003">
    <property type="protein sequence ID" value="EBY8640662.1"/>
    <property type="molecule type" value="Genomic_DNA"/>
</dbReference>